<organism evidence="1 2">
    <name type="scientific">Hymenobacter montanus</name>
    <dbReference type="NCBI Taxonomy" id="2771359"/>
    <lineage>
        <taxon>Bacteria</taxon>
        <taxon>Pseudomonadati</taxon>
        <taxon>Bacteroidota</taxon>
        <taxon>Cytophagia</taxon>
        <taxon>Cytophagales</taxon>
        <taxon>Hymenobacteraceae</taxon>
        <taxon>Hymenobacter</taxon>
    </lineage>
</organism>
<name>A0A927BB35_9BACT</name>
<gene>
    <name evidence="1" type="ORF">IC235_06130</name>
</gene>
<dbReference type="EMBL" id="JACXAD010000005">
    <property type="protein sequence ID" value="MBD2767467.1"/>
    <property type="molecule type" value="Genomic_DNA"/>
</dbReference>
<evidence type="ECO:0000313" key="1">
    <source>
        <dbReference type="EMBL" id="MBD2767467.1"/>
    </source>
</evidence>
<evidence type="ECO:0000313" key="2">
    <source>
        <dbReference type="Proteomes" id="UP000612233"/>
    </source>
</evidence>
<proteinExistence type="predicted"/>
<dbReference type="Proteomes" id="UP000612233">
    <property type="component" value="Unassembled WGS sequence"/>
</dbReference>
<sequence length="202" mass="23405">MEENALLEVSRSQLIYGPGAEVVSILLSKWGIEAPFEVINFYGEVEEASFEWRLKDSALIDHLDVDNPFISGNIKIQSLADSLWGYNRSKGWKDVIWFENTDQEDLAFYQSIRPFDFFFTDAGEIACFQVENGKFAEKLFLFGHEAGWTEMNIGVKEYVELLTQTRGMFNWQEALVFKCGKNKTRLKHYLPRLFNDVNLEGF</sequence>
<accession>A0A927BB35</accession>
<comment type="caution">
    <text evidence="1">The sequence shown here is derived from an EMBL/GenBank/DDBJ whole genome shotgun (WGS) entry which is preliminary data.</text>
</comment>
<dbReference type="AlphaFoldDB" id="A0A927BB35"/>
<dbReference type="RefSeq" id="WP_191004284.1">
    <property type="nucleotide sequence ID" value="NZ_JACXAD010000005.1"/>
</dbReference>
<reference evidence="1" key="1">
    <citation type="submission" date="2020-09" db="EMBL/GenBank/DDBJ databases">
        <authorList>
            <person name="Kim M.K."/>
        </authorList>
    </citation>
    <scope>NUCLEOTIDE SEQUENCE</scope>
    <source>
        <strain evidence="1">BT664</strain>
    </source>
</reference>
<protein>
    <submittedName>
        <fullName evidence="1">Uncharacterized protein</fullName>
    </submittedName>
</protein>
<keyword evidence="2" id="KW-1185">Reference proteome</keyword>